<proteinExistence type="inferred from homology"/>
<keyword evidence="6 10" id="KW-0548">Nucleotidyltransferase</keyword>
<dbReference type="GO" id="GO:0006351">
    <property type="term" value="P:DNA-templated transcription"/>
    <property type="evidence" value="ECO:0007669"/>
    <property type="project" value="UniProtKB-UniRule"/>
</dbReference>
<gene>
    <name evidence="10" type="primary">rpoZ</name>
    <name evidence="11" type="ORF">J3A84_01630</name>
</gene>
<keyword evidence="12" id="KW-1185">Reference proteome</keyword>
<comment type="catalytic activity">
    <reaction evidence="9 10">
        <text>RNA(n) + a ribonucleoside 5'-triphosphate = RNA(n+1) + diphosphate</text>
        <dbReference type="Rhea" id="RHEA:21248"/>
        <dbReference type="Rhea" id="RHEA-COMP:14527"/>
        <dbReference type="Rhea" id="RHEA-COMP:17342"/>
        <dbReference type="ChEBI" id="CHEBI:33019"/>
        <dbReference type="ChEBI" id="CHEBI:61557"/>
        <dbReference type="ChEBI" id="CHEBI:140395"/>
        <dbReference type="EC" id="2.7.7.6"/>
    </reaction>
</comment>
<comment type="similarity">
    <text evidence="1 10">Belongs to the RNA polymerase subunit omega family.</text>
</comment>
<dbReference type="NCBIfam" id="TIGR00690">
    <property type="entry name" value="rpoZ"/>
    <property type="match status" value="1"/>
</dbReference>
<evidence type="ECO:0000313" key="12">
    <source>
        <dbReference type="Proteomes" id="UP000664218"/>
    </source>
</evidence>
<evidence type="ECO:0000256" key="1">
    <source>
        <dbReference type="ARBA" id="ARBA00006711"/>
    </source>
</evidence>
<dbReference type="Proteomes" id="UP000664218">
    <property type="component" value="Unassembled WGS sequence"/>
</dbReference>
<evidence type="ECO:0000256" key="5">
    <source>
        <dbReference type="ARBA" id="ARBA00022679"/>
    </source>
</evidence>
<keyword evidence="5 10" id="KW-0808">Transferase</keyword>
<evidence type="ECO:0000256" key="10">
    <source>
        <dbReference type="HAMAP-Rule" id="MF_00366"/>
    </source>
</evidence>
<reference evidence="11" key="1">
    <citation type="submission" date="2021-03" db="EMBL/GenBank/DDBJ databases">
        <title>Proteiniclasticum marinus sp. nov., isolated from tidal flat sediment.</title>
        <authorList>
            <person name="Namirimu T."/>
            <person name="Yang J.-A."/>
            <person name="Yang S.-H."/>
            <person name="Kim Y.-J."/>
            <person name="Kwon K.K."/>
        </authorList>
    </citation>
    <scope>NUCLEOTIDE SEQUENCE</scope>
    <source>
        <strain evidence="11">SCR006</strain>
    </source>
</reference>
<evidence type="ECO:0000256" key="8">
    <source>
        <dbReference type="ARBA" id="ARBA00029924"/>
    </source>
</evidence>
<dbReference type="SUPFAM" id="SSF63562">
    <property type="entry name" value="RPB6/omega subunit-like"/>
    <property type="match status" value="1"/>
</dbReference>
<evidence type="ECO:0000256" key="7">
    <source>
        <dbReference type="ARBA" id="ARBA00023163"/>
    </source>
</evidence>
<evidence type="ECO:0000256" key="3">
    <source>
        <dbReference type="ARBA" id="ARBA00013725"/>
    </source>
</evidence>
<dbReference type="InterPro" id="IPR006110">
    <property type="entry name" value="Pol_omega/Rpo6/RPB6"/>
</dbReference>
<dbReference type="PANTHER" id="PTHR34476:SF1">
    <property type="entry name" value="DNA-DIRECTED RNA POLYMERASE SUBUNIT OMEGA"/>
    <property type="match status" value="1"/>
</dbReference>
<sequence>MMSSLIDPSVTELLNRVENRYRLVTITSRRARQLIDGQEPLLPGTSVNPLSSAVNEVNAGLIEYETLKDGVK</sequence>
<dbReference type="GO" id="GO:0000428">
    <property type="term" value="C:DNA-directed RNA polymerase complex"/>
    <property type="evidence" value="ECO:0007669"/>
    <property type="project" value="UniProtKB-KW"/>
</dbReference>
<name>A0A939KI40_9CLOT</name>
<dbReference type="SMART" id="SM01409">
    <property type="entry name" value="RNA_pol_Rpb6"/>
    <property type="match status" value="1"/>
</dbReference>
<organism evidence="11 12">
    <name type="scientific">Proteiniclasticum aestuarii</name>
    <dbReference type="NCBI Taxonomy" id="2817862"/>
    <lineage>
        <taxon>Bacteria</taxon>
        <taxon>Bacillati</taxon>
        <taxon>Bacillota</taxon>
        <taxon>Clostridia</taxon>
        <taxon>Eubacteriales</taxon>
        <taxon>Clostridiaceae</taxon>
        <taxon>Proteiniclasticum</taxon>
    </lineage>
</organism>
<evidence type="ECO:0000256" key="6">
    <source>
        <dbReference type="ARBA" id="ARBA00022695"/>
    </source>
</evidence>
<dbReference type="InterPro" id="IPR003716">
    <property type="entry name" value="DNA-dir_RNA_pol_omega"/>
</dbReference>
<evidence type="ECO:0000256" key="2">
    <source>
        <dbReference type="ARBA" id="ARBA00012418"/>
    </source>
</evidence>
<dbReference type="PANTHER" id="PTHR34476">
    <property type="entry name" value="DNA-DIRECTED RNA POLYMERASE SUBUNIT OMEGA"/>
    <property type="match status" value="1"/>
</dbReference>
<comment type="subunit">
    <text evidence="10">The RNAP catalytic core consists of 2 alpha, 1 beta, 1 beta' and 1 omega subunit. When a sigma factor is associated with the core the holoenzyme is formed, which can initiate transcription.</text>
</comment>
<comment type="function">
    <text evidence="10">Promotes RNA polymerase assembly. Latches the N- and C-terminal regions of the beta' subunit thereby facilitating its interaction with the beta and alpha subunits.</text>
</comment>
<protein>
    <recommendedName>
        <fullName evidence="3 10">DNA-directed RNA polymerase subunit omega</fullName>
        <shortName evidence="10">RNAP omega subunit</shortName>
        <ecNumber evidence="2 10">2.7.7.6</ecNumber>
    </recommendedName>
    <alternativeName>
        <fullName evidence="10">RNA polymerase omega subunit</fullName>
    </alternativeName>
    <alternativeName>
        <fullName evidence="8 10">Transcriptase subunit omega</fullName>
    </alternativeName>
</protein>
<dbReference type="Pfam" id="PF01192">
    <property type="entry name" value="RNA_pol_Rpb6"/>
    <property type="match status" value="1"/>
</dbReference>
<keyword evidence="4 10" id="KW-0240">DNA-directed RNA polymerase</keyword>
<dbReference type="AlphaFoldDB" id="A0A939KI40"/>
<accession>A0A939KI40</accession>
<evidence type="ECO:0000256" key="9">
    <source>
        <dbReference type="ARBA" id="ARBA00048552"/>
    </source>
</evidence>
<dbReference type="HAMAP" id="MF_00366">
    <property type="entry name" value="RNApol_bact_RpoZ"/>
    <property type="match status" value="1"/>
</dbReference>
<dbReference type="GO" id="GO:0003899">
    <property type="term" value="F:DNA-directed RNA polymerase activity"/>
    <property type="evidence" value="ECO:0007669"/>
    <property type="project" value="UniProtKB-UniRule"/>
</dbReference>
<dbReference type="GO" id="GO:0003677">
    <property type="term" value="F:DNA binding"/>
    <property type="evidence" value="ECO:0007669"/>
    <property type="project" value="UniProtKB-UniRule"/>
</dbReference>
<evidence type="ECO:0000256" key="4">
    <source>
        <dbReference type="ARBA" id="ARBA00022478"/>
    </source>
</evidence>
<dbReference type="EMBL" id="JAFNJU010000001">
    <property type="protein sequence ID" value="MBO1263743.1"/>
    <property type="molecule type" value="Genomic_DNA"/>
</dbReference>
<comment type="caution">
    <text evidence="11">The sequence shown here is derived from an EMBL/GenBank/DDBJ whole genome shotgun (WGS) entry which is preliminary data.</text>
</comment>
<dbReference type="EC" id="2.7.7.6" evidence="2 10"/>
<dbReference type="InterPro" id="IPR036161">
    <property type="entry name" value="RPB6/omega-like_sf"/>
</dbReference>
<dbReference type="Gene3D" id="3.90.940.10">
    <property type="match status" value="1"/>
</dbReference>
<evidence type="ECO:0000313" key="11">
    <source>
        <dbReference type="EMBL" id="MBO1263743.1"/>
    </source>
</evidence>
<keyword evidence="7 10" id="KW-0804">Transcription</keyword>